<name>A0A9Q4B2V4_SALAG</name>
<comment type="caution">
    <text evidence="2">The sequence shown here is derived from an EMBL/GenBank/DDBJ whole genome shotgun (WGS) entry which is preliminary data.</text>
</comment>
<dbReference type="InterPro" id="IPR011033">
    <property type="entry name" value="PRC_barrel-like_sf"/>
</dbReference>
<dbReference type="Pfam" id="PF05239">
    <property type="entry name" value="PRC"/>
    <property type="match status" value="1"/>
</dbReference>
<protein>
    <submittedName>
        <fullName evidence="2">PRC-barrel domain-containing protein</fullName>
    </submittedName>
</protein>
<keyword evidence="3" id="KW-1185">Reference proteome</keyword>
<dbReference type="AlphaFoldDB" id="A0A9Q4B2V4"/>
<accession>A0A9Q4B2V4</accession>
<dbReference type="Proteomes" id="UP001057753">
    <property type="component" value="Unassembled WGS sequence"/>
</dbReference>
<dbReference type="EMBL" id="JABXYM010000001">
    <property type="protein sequence ID" value="MCR6096955.1"/>
    <property type="molecule type" value="Genomic_DNA"/>
</dbReference>
<dbReference type="RefSeq" id="WP_257821433.1">
    <property type="nucleotide sequence ID" value="NZ_JABXYM010000001.1"/>
</dbReference>
<dbReference type="InterPro" id="IPR027275">
    <property type="entry name" value="PRC-brl_dom"/>
</dbReference>
<dbReference type="SUPFAM" id="SSF50346">
    <property type="entry name" value="PRC-barrel domain"/>
    <property type="match status" value="2"/>
</dbReference>
<evidence type="ECO:0000313" key="2">
    <source>
        <dbReference type="EMBL" id="MCR6096955.1"/>
    </source>
</evidence>
<evidence type="ECO:0000313" key="3">
    <source>
        <dbReference type="Proteomes" id="UP001057753"/>
    </source>
</evidence>
<organism evidence="2 3">
    <name type="scientific">Salipaludibacillus agaradhaerens</name>
    <name type="common">Bacillus agaradhaerens</name>
    <dbReference type="NCBI Taxonomy" id="76935"/>
    <lineage>
        <taxon>Bacteria</taxon>
        <taxon>Bacillati</taxon>
        <taxon>Bacillota</taxon>
        <taxon>Bacilli</taxon>
        <taxon>Bacillales</taxon>
        <taxon>Bacillaceae</taxon>
    </lineage>
</organism>
<gene>
    <name evidence="2" type="ORF">HXA33_10335</name>
</gene>
<reference evidence="2" key="1">
    <citation type="submission" date="2020-06" db="EMBL/GenBank/DDBJ databases">
        <title>Insight into the genomes of haloalkaliphilic bacilli from Kenyan soda lakes.</title>
        <authorList>
            <person name="Mwirichia R."/>
            <person name="Villamizar G.C."/>
            <person name="Poehlein A."/>
            <person name="Mugweru J."/>
            <person name="Kipnyargis A."/>
            <person name="Kiplimo D."/>
            <person name="Orwa P."/>
            <person name="Daniel R."/>
        </authorList>
    </citation>
    <scope>NUCLEOTIDE SEQUENCE</scope>
    <source>
        <strain evidence="2">B1096_S55</strain>
    </source>
</reference>
<dbReference type="Gene3D" id="2.30.30.240">
    <property type="entry name" value="PRC-barrel domain"/>
    <property type="match status" value="1"/>
</dbReference>
<evidence type="ECO:0000259" key="1">
    <source>
        <dbReference type="Pfam" id="PF05239"/>
    </source>
</evidence>
<sequence length="157" mass="18018">MRTFEKVKGAPVFHGQKRRLLGKIADLAYNESTGHISGYLIQRRNWWAKNTFLPLSATFTRSQSSFILHESQQLLPMNDSDRRVFHGTDRLTGRAIYNEEGDIIGIVEDVYFLPDSGRILGYELTEGLFEDIQRGFFVKKTGDMTVTKHGQELLLHN</sequence>
<feature type="domain" description="PRC-barrel" evidence="1">
    <location>
        <begin position="90"/>
        <end position="137"/>
    </location>
</feature>
<proteinExistence type="predicted"/>